<dbReference type="Gene3D" id="1.10.3470.10">
    <property type="entry name" value="ABC transporter involved in vitamin B12 uptake, BtuC"/>
    <property type="match status" value="1"/>
</dbReference>
<dbReference type="PANTHER" id="PTHR30477">
    <property type="entry name" value="ABC-TRANSPORTER METAL-BINDING PROTEIN"/>
    <property type="match status" value="1"/>
</dbReference>
<feature type="transmembrane region" description="Helical" evidence="9">
    <location>
        <begin position="96"/>
        <end position="116"/>
    </location>
</feature>
<feature type="transmembrane region" description="Helical" evidence="9">
    <location>
        <begin position="243"/>
        <end position="262"/>
    </location>
</feature>
<evidence type="ECO:0000256" key="1">
    <source>
        <dbReference type="ARBA" id="ARBA00004651"/>
    </source>
</evidence>
<keyword evidence="4" id="KW-1003">Cell membrane</keyword>
<dbReference type="InterPro" id="IPR001626">
    <property type="entry name" value="ABC_TroCD"/>
</dbReference>
<evidence type="ECO:0000256" key="7">
    <source>
        <dbReference type="ARBA" id="ARBA00023136"/>
    </source>
</evidence>
<evidence type="ECO:0000256" key="2">
    <source>
        <dbReference type="ARBA" id="ARBA00008034"/>
    </source>
</evidence>
<evidence type="ECO:0000256" key="8">
    <source>
        <dbReference type="RuleBase" id="RU003943"/>
    </source>
</evidence>
<dbReference type="RefSeq" id="WP_208150453.1">
    <property type="nucleotide sequence ID" value="NZ_JAGETV010000018.1"/>
</dbReference>
<dbReference type="InterPro" id="IPR037294">
    <property type="entry name" value="ABC_BtuC-like"/>
</dbReference>
<keyword evidence="3 8" id="KW-0813">Transport</keyword>
<evidence type="ECO:0000256" key="3">
    <source>
        <dbReference type="ARBA" id="ARBA00022448"/>
    </source>
</evidence>
<feature type="transmembrane region" description="Helical" evidence="9">
    <location>
        <begin position="65"/>
        <end position="84"/>
    </location>
</feature>
<evidence type="ECO:0000256" key="4">
    <source>
        <dbReference type="ARBA" id="ARBA00022475"/>
    </source>
</evidence>
<feature type="transmembrane region" description="Helical" evidence="9">
    <location>
        <begin position="268"/>
        <end position="287"/>
    </location>
</feature>
<proteinExistence type="inferred from homology"/>
<feature type="transmembrane region" description="Helical" evidence="9">
    <location>
        <begin position="13"/>
        <end position="35"/>
    </location>
</feature>
<comment type="caution">
    <text evidence="10">The sequence shown here is derived from an EMBL/GenBank/DDBJ whole genome shotgun (WGS) entry which is preliminary data.</text>
</comment>
<evidence type="ECO:0000313" key="11">
    <source>
        <dbReference type="Proteomes" id="UP000664835"/>
    </source>
</evidence>
<keyword evidence="6 9" id="KW-1133">Transmembrane helix</keyword>
<reference evidence="10 11" key="1">
    <citation type="submission" date="2021-03" db="EMBL/GenBank/DDBJ databases">
        <title>Thiomicrorhabdus sp.nov.,novel sulfur-oxidizing bacteria isolated from coastal sediment.</title>
        <authorList>
            <person name="Liu X."/>
        </authorList>
    </citation>
    <scope>NUCLEOTIDE SEQUENCE [LARGE SCALE GENOMIC DNA]</scope>
    <source>
        <strain evidence="10 11">6S2-11</strain>
    </source>
</reference>
<sequence length="307" mass="33592">MSSFDLADWLLDIWILATASLVAASCAMVGVFLILRRQALMGDAISHSVLLGIVLAYLISGSNSLWVMLLGAVTIGLITAWLSESLHKVSRLQSDASIGIVFTLLFSIGVILVSLYTGQIDLDQECVLYGEIAFVPFDTIIWGDMETGTDIGPRAFWLILIVFLIVLISITLGFERLKTVTFHPSLALSLGISIPFWHYFLMTLVSMTTVASFDAVGAILVVALLIIPAASAYLLAKSLKSMLWLAVLYSQLSVWIGYALSYWLNSSIAASIAVSAGLLMIVTLLIMQIRKVQQKRHYLQQLNTEQA</sequence>
<dbReference type="Pfam" id="PF00950">
    <property type="entry name" value="ABC-3"/>
    <property type="match status" value="1"/>
</dbReference>
<evidence type="ECO:0000256" key="6">
    <source>
        <dbReference type="ARBA" id="ARBA00022989"/>
    </source>
</evidence>
<gene>
    <name evidence="10" type="ORF">J3998_09655</name>
</gene>
<evidence type="ECO:0000256" key="5">
    <source>
        <dbReference type="ARBA" id="ARBA00022692"/>
    </source>
</evidence>
<feature type="transmembrane region" description="Helical" evidence="9">
    <location>
        <begin position="186"/>
        <end position="209"/>
    </location>
</feature>
<evidence type="ECO:0000256" key="9">
    <source>
        <dbReference type="SAM" id="Phobius"/>
    </source>
</evidence>
<comment type="subcellular location">
    <subcellularLocation>
        <location evidence="1 8">Cell membrane</location>
        <topology evidence="1 8">Multi-pass membrane protein</topology>
    </subcellularLocation>
</comment>
<keyword evidence="11" id="KW-1185">Reference proteome</keyword>
<protein>
    <submittedName>
        <fullName evidence="10">Metal ABC transporter permease</fullName>
    </submittedName>
</protein>
<name>A0ABS3Q6A9_9GAMM</name>
<feature type="transmembrane region" description="Helical" evidence="9">
    <location>
        <begin position="40"/>
        <end position="59"/>
    </location>
</feature>
<accession>A0ABS3Q6A9</accession>
<feature type="transmembrane region" description="Helical" evidence="9">
    <location>
        <begin position="155"/>
        <end position="174"/>
    </location>
</feature>
<feature type="transmembrane region" description="Helical" evidence="9">
    <location>
        <begin position="215"/>
        <end position="236"/>
    </location>
</feature>
<keyword evidence="5 8" id="KW-0812">Transmembrane</keyword>
<dbReference type="SUPFAM" id="SSF81345">
    <property type="entry name" value="ABC transporter involved in vitamin B12 uptake, BtuC"/>
    <property type="match status" value="1"/>
</dbReference>
<organism evidence="10 11">
    <name type="scientific">Thiomicrorhabdus marina</name>
    <dbReference type="NCBI Taxonomy" id="2818442"/>
    <lineage>
        <taxon>Bacteria</taxon>
        <taxon>Pseudomonadati</taxon>
        <taxon>Pseudomonadota</taxon>
        <taxon>Gammaproteobacteria</taxon>
        <taxon>Thiotrichales</taxon>
        <taxon>Piscirickettsiaceae</taxon>
        <taxon>Thiomicrorhabdus</taxon>
    </lineage>
</organism>
<dbReference type="PANTHER" id="PTHR30477:SF8">
    <property type="entry name" value="METAL TRANSPORT SYSTEM MEMBRANE PROTEIN CT_070-RELATED"/>
    <property type="match status" value="1"/>
</dbReference>
<dbReference type="EMBL" id="JAGETV010000018">
    <property type="protein sequence ID" value="MBO1927841.1"/>
    <property type="molecule type" value="Genomic_DNA"/>
</dbReference>
<evidence type="ECO:0000313" key="10">
    <source>
        <dbReference type="EMBL" id="MBO1927841.1"/>
    </source>
</evidence>
<dbReference type="Proteomes" id="UP000664835">
    <property type="component" value="Unassembled WGS sequence"/>
</dbReference>
<comment type="similarity">
    <text evidence="2 8">Belongs to the ABC-3 integral membrane protein family.</text>
</comment>
<keyword evidence="7 9" id="KW-0472">Membrane</keyword>
<dbReference type="CDD" id="cd06550">
    <property type="entry name" value="TM_ABC_iron-siderophores_like"/>
    <property type="match status" value="1"/>
</dbReference>